<dbReference type="InterPro" id="IPR001647">
    <property type="entry name" value="HTH_TetR"/>
</dbReference>
<dbReference type="RefSeq" id="WP_344249717.1">
    <property type="nucleotide sequence ID" value="NZ_BAAAPM010000008.1"/>
</dbReference>
<dbReference type="PANTHER" id="PTHR47506:SF1">
    <property type="entry name" value="HTH-TYPE TRANSCRIPTIONAL REGULATOR YJDC"/>
    <property type="match status" value="1"/>
</dbReference>
<organism evidence="6 7">
    <name type="scientific">Isoptericola hypogeus</name>
    <dbReference type="NCBI Taxonomy" id="300179"/>
    <lineage>
        <taxon>Bacteria</taxon>
        <taxon>Bacillati</taxon>
        <taxon>Actinomycetota</taxon>
        <taxon>Actinomycetes</taxon>
        <taxon>Micrococcales</taxon>
        <taxon>Promicromonosporaceae</taxon>
        <taxon>Isoptericola</taxon>
    </lineage>
</organism>
<evidence type="ECO:0000256" key="3">
    <source>
        <dbReference type="ARBA" id="ARBA00023163"/>
    </source>
</evidence>
<accession>A0ABN2JPZ0</accession>
<evidence type="ECO:0000313" key="6">
    <source>
        <dbReference type="EMBL" id="GAA1735144.1"/>
    </source>
</evidence>
<dbReference type="PRINTS" id="PR00455">
    <property type="entry name" value="HTHTETR"/>
</dbReference>
<dbReference type="PANTHER" id="PTHR47506">
    <property type="entry name" value="TRANSCRIPTIONAL REGULATORY PROTEIN"/>
    <property type="match status" value="1"/>
</dbReference>
<reference evidence="6 7" key="1">
    <citation type="journal article" date="2019" name="Int. J. Syst. Evol. Microbiol.">
        <title>The Global Catalogue of Microorganisms (GCM) 10K type strain sequencing project: providing services to taxonomists for standard genome sequencing and annotation.</title>
        <authorList>
            <consortium name="The Broad Institute Genomics Platform"/>
            <consortium name="The Broad Institute Genome Sequencing Center for Infectious Disease"/>
            <person name="Wu L."/>
            <person name="Ma J."/>
        </authorList>
    </citation>
    <scope>NUCLEOTIDE SEQUENCE [LARGE SCALE GENOMIC DNA]</scope>
    <source>
        <strain evidence="6 7">JCM 15589</strain>
    </source>
</reference>
<dbReference type="InterPro" id="IPR009057">
    <property type="entry name" value="Homeodomain-like_sf"/>
</dbReference>
<evidence type="ECO:0000313" key="7">
    <source>
        <dbReference type="Proteomes" id="UP001501138"/>
    </source>
</evidence>
<name>A0ABN2JPZ0_9MICO</name>
<gene>
    <name evidence="6" type="ORF">GCM10009809_32900</name>
</gene>
<feature type="domain" description="HTH tetR-type" evidence="5">
    <location>
        <begin position="19"/>
        <end position="79"/>
    </location>
</feature>
<evidence type="ECO:0000256" key="1">
    <source>
        <dbReference type="ARBA" id="ARBA00023015"/>
    </source>
</evidence>
<evidence type="ECO:0000256" key="2">
    <source>
        <dbReference type="ARBA" id="ARBA00023125"/>
    </source>
</evidence>
<dbReference type="PROSITE" id="PS50977">
    <property type="entry name" value="HTH_TETR_2"/>
    <property type="match status" value="1"/>
</dbReference>
<comment type="caution">
    <text evidence="6">The sequence shown here is derived from an EMBL/GenBank/DDBJ whole genome shotgun (WGS) entry which is preliminary data.</text>
</comment>
<dbReference type="SUPFAM" id="SSF46689">
    <property type="entry name" value="Homeodomain-like"/>
    <property type="match status" value="1"/>
</dbReference>
<protein>
    <recommendedName>
        <fullName evidence="5">HTH tetR-type domain-containing protein</fullName>
    </recommendedName>
</protein>
<dbReference type="Gene3D" id="1.10.357.10">
    <property type="entry name" value="Tetracycline Repressor, domain 2"/>
    <property type="match status" value="1"/>
</dbReference>
<dbReference type="InterPro" id="IPR036271">
    <property type="entry name" value="Tet_transcr_reg_TetR-rel_C_sf"/>
</dbReference>
<dbReference type="EMBL" id="BAAAPM010000008">
    <property type="protein sequence ID" value="GAA1735144.1"/>
    <property type="molecule type" value="Genomic_DNA"/>
</dbReference>
<proteinExistence type="predicted"/>
<evidence type="ECO:0000259" key="5">
    <source>
        <dbReference type="PROSITE" id="PS50977"/>
    </source>
</evidence>
<keyword evidence="1" id="KW-0805">Transcription regulation</keyword>
<dbReference type="Proteomes" id="UP001501138">
    <property type="component" value="Unassembled WGS sequence"/>
</dbReference>
<keyword evidence="7" id="KW-1185">Reference proteome</keyword>
<evidence type="ECO:0000256" key="4">
    <source>
        <dbReference type="PROSITE-ProRule" id="PRU00335"/>
    </source>
</evidence>
<dbReference type="SUPFAM" id="SSF48498">
    <property type="entry name" value="Tetracyclin repressor-like, C-terminal domain"/>
    <property type="match status" value="1"/>
</dbReference>
<keyword evidence="3" id="KW-0804">Transcription</keyword>
<dbReference type="Pfam" id="PF00440">
    <property type="entry name" value="TetR_N"/>
    <property type="match status" value="1"/>
</dbReference>
<sequence>MGAMAAAPTEPERAHSRRGGVRARILHAGGALFYSGGVRAVSADKVIAAAGVSKVTFYRHFPTKDDLVVAYLEAVAERERALLDELRRAHAGDPDAALAALAAVLGELAAGPRFRGCSFVNAGAELADADHPARAVVARHRASYAGFFAGVARGAGAPEPDAAAAELMMVRDGAMVCGDMGDATAVGPRLAGAFAAVLAAHRRAAGGPGGVTSGRTGVT</sequence>
<keyword evidence="2 4" id="KW-0238">DNA-binding</keyword>
<feature type="DNA-binding region" description="H-T-H motif" evidence="4">
    <location>
        <begin position="42"/>
        <end position="61"/>
    </location>
</feature>